<dbReference type="RefSeq" id="WP_079642950.1">
    <property type="nucleotide sequence ID" value="NZ_FUZF01000007.1"/>
</dbReference>
<gene>
    <name evidence="1" type="ORF">SAMN05660841_02011</name>
</gene>
<dbReference type="STRING" id="1513896.SAMN05660841_02011"/>
<evidence type="ECO:0008006" key="3">
    <source>
        <dbReference type="Google" id="ProtNLM"/>
    </source>
</evidence>
<evidence type="ECO:0000313" key="1">
    <source>
        <dbReference type="EMBL" id="SKB71729.1"/>
    </source>
</evidence>
<protein>
    <recommendedName>
        <fullName evidence="3">DUF4359 domain-containing protein</fullName>
    </recommendedName>
</protein>
<name>A0A1T5DJ52_9SPHI</name>
<accession>A0A1T5DJ52</accession>
<evidence type="ECO:0000313" key="2">
    <source>
        <dbReference type="Proteomes" id="UP000190150"/>
    </source>
</evidence>
<dbReference type="OrthoDB" id="997828at2"/>
<dbReference type="EMBL" id="FUZF01000007">
    <property type="protein sequence ID" value="SKB71729.1"/>
    <property type="molecule type" value="Genomic_DNA"/>
</dbReference>
<dbReference type="AlphaFoldDB" id="A0A1T5DJ52"/>
<sequence length="122" mass="14006">MSKTRIFALVMLALILGAILTNPPREQFEKVIKTKATSILEKQLKYKDQDAVRLGMTLFGDKITQDFMDRTVSIKNYYLFSIVRLKWQDKEAPIGIGAFRTVWLSPKIDEKADEIIGILKDL</sequence>
<dbReference type="Proteomes" id="UP000190150">
    <property type="component" value="Unassembled WGS sequence"/>
</dbReference>
<reference evidence="2" key="1">
    <citation type="submission" date="2017-02" db="EMBL/GenBank/DDBJ databases">
        <authorList>
            <person name="Varghese N."/>
            <person name="Submissions S."/>
        </authorList>
    </citation>
    <scope>NUCLEOTIDE SEQUENCE [LARGE SCALE GENOMIC DNA]</scope>
    <source>
        <strain evidence="2">DSM 24091</strain>
    </source>
</reference>
<proteinExistence type="predicted"/>
<keyword evidence="2" id="KW-1185">Reference proteome</keyword>
<organism evidence="1 2">
    <name type="scientific">Sphingobacterium nematocida</name>
    <dbReference type="NCBI Taxonomy" id="1513896"/>
    <lineage>
        <taxon>Bacteria</taxon>
        <taxon>Pseudomonadati</taxon>
        <taxon>Bacteroidota</taxon>
        <taxon>Sphingobacteriia</taxon>
        <taxon>Sphingobacteriales</taxon>
        <taxon>Sphingobacteriaceae</taxon>
        <taxon>Sphingobacterium</taxon>
    </lineage>
</organism>